<dbReference type="Pfam" id="PF05118">
    <property type="entry name" value="Asp_Arg_Hydrox"/>
    <property type="match status" value="1"/>
</dbReference>
<dbReference type="RefSeq" id="WP_020581642.1">
    <property type="nucleotide sequence ID" value="NZ_JOJP01000001.1"/>
</dbReference>
<organism evidence="6 7">
    <name type="scientific">Endozoicomonas elysicola</name>
    <dbReference type="NCBI Taxonomy" id="305900"/>
    <lineage>
        <taxon>Bacteria</taxon>
        <taxon>Pseudomonadati</taxon>
        <taxon>Pseudomonadota</taxon>
        <taxon>Gammaproteobacteria</taxon>
        <taxon>Oceanospirillales</taxon>
        <taxon>Endozoicomonadaceae</taxon>
        <taxon>Endozoicomonas</taxon>
    </lineage>
</organism>
<dbReference type="InterPro" id="IPR051821">
    <property type="entry name" value="Asp/Asn_beta-hydroxylase"/>
</dbReference>
<feature type="transmembrane region" description="Helical" evidence="4">
    <location>
        <begin position="6"/>
        <end position="23"/>
    </location>
</feature>
<dbReference type="SUPFAM" id="SSF51197">
    <property type="entry name" value="Clavaminate synthase-like"/>
    <property type="match status" value="1"/>
</dbReference>
<comment type="similarity">
    <text evidence="1">Belongs to the aspartyl/asparaginyl beta-hydroxylase family.</text>
</comment>
<accession>A0A081KFL8</accession>
<keyword evidence="4" id="KW-1133">Transmembrane helix</keyword>
<dbReference type="Gene3D" id="2.60.120.330">
    <property type="entry name" value="B-lactam Antibiotic, Isopenicillin N Synthase, Chain"/>
    <property type="match status" value="1"/>
</dbReference>
<dbReference type="eggNOG" id="COG3555">
    <property type="taxonomic scope" value="Bacteria"/>
</dbReference>
<gene>
    <name evidence="6" type="ORF">GV64_21430</name>
</gene>
<dbReference type="Proteomes" id="UP000027997">
    <property type="component" value="Unassembled WGS sequence"/>
</dbReference>
<evidence type="ECO:0000256" key="4">
    <source>
        <dbReference type="SAM" id="Phobius"/>
    </source>
</evidence>
<evidence type="ECO:0000313" key="7">
    <source>
        <dbReference type="Proteomes" id="UP000027997"/>
    </source>
</evidence>
<keyword evidence="2" id="KW-0223">Dioxygenase</keyword>
<keyword evidence="3" id="KW-0560">Oxidoreductase</keyword>
<evidence type="ECO:0000259" key="5">
    <source>
        <dbReference type="Pfam" id="PF05118"/>
    </source>
</evidence>
<proteinExistence type="inferred from homology"/>
<name>A0A081KFL8_9GAMM</name>
<protein>
    <submittedName>
        <fullName evidence="6">Aspartyl beta-hydroxylase</fullName>
    </submittedName>
</protein>
<dbReference type="GO" id="GO:0051213">
    <property type="term" value="F:dioxygenase activity"/>
    <property type="evidence" value="ECO:0007669"/>
    <property type="project" value="UniProtKB-KW"/>
</dbReference>
<dbReference type="PANTHER" id="PTHR46332">
    <property type="entry name" value="ASPARTATE BETA-HYDROXYLASE DOMAIN-CONTAINING PROTEIN 2"/>
    <property type="match status" value="1"/>
</dbReference>
<sequence>MIADLLAPKLLLIYYCIAAALYTHHRGKVRHRPFRQLSDHSTFMAPVNAIMYLFSKIPCTPYINTSHFPELKVLDQHWECIRDEAQQLYRQSHIKAADKLDDIGFNSFFKTGWKRFYLKWYGDELPSAQSLCPKTVELLRNIPGIKAAMFAMLPPGSRLVRHRDPYAGSLRYHLGLITPNTEECFISVDDEVYYWKDGESVMFDETYIHFAENSTDKDRIILFCDVERPMNNPLATAFNHFFSRFVMAASATQNLDGDRVGGLNKAFQYLYQVRLLGKRIKNYNRTLYYTLKWILFLSLLYGIFG</sequence>
<dbReference type="AlphaFoldDB" id="A0A081KFL8"/>
<keyword evidence="4" id="KW-0472">Membrane</keyword>
<keyword evidence="4" id="KW-0812">Transmembrane</keyword>
<evidence type="ECO:0000256" key="1">
    <source>
        <dbReference type="ARBA" id="ARBA00007730"/>
    </source>
</evidence>
<evidence type="ECO:0000256" key="3">
    <source>
        <dbReference type="ARBA" id="ARBA00023002"/>
    </source>
</evidence>
<dbReference type="InterPro" id="IPR007803">
    <property type="entry name" value="Asp/Arg/Pro-Hydrxlase"/>
</dbReference>
<feature type="domain" description="Aspartyl/asparaginy/proline hydroxylase" evidence="5">
    <location>
        <begin position="76"/>
        <end position="229"/>
    </location>
</feature>
<feature type="transmembrane region" description="Helical" evidence="4">
    <location>
        <begin position="286"/>
        <end position="304"/>
    </location>
</feature>
<dbReference type="STRING" id="305900.GV64_21430"/>
<evidence type="ECO:0000256" key="2">
    <source>
        <dbReference type="ARBA" id="ARBA00022964"/>
    </source>
</evidence>
<comment type="caution">
    <text evidence="6">The sequence shown here is derived from an EMBL/GenBank/DDBJ whole genome shotgun (WGS) entry which is preliminary data.</text>
</comment>
<evidence type="ECO:0000313" key="6">
    <source>
        <dbReference type="EMBL" id="KEI72944.1"/>
    </source>
</evidence>
<dbReference type="InterPro" id="IPR027443">
    <property type="entry name" value="IPNS-like_sf"/>
</dbReference>
<dbReference type="EMBL" id="JOJP01000001">
    <property type="protein sequence ID" value="KEI72944.1"/>
    <property type="molecule type" value="Genomic_DNA"/>
</dbReference>
<reference evidence="6 7" key="1">
    <citation type="submission" date="2014-06" db="EMBL/GenBank/DDBJ databases">
        <title>Whole Genome Sequences of Three Symbiotic Endozoicomonas Bacteria.</title>
        <authorList>
            <person name="Neave M.J."/>
            <person name="Apprill A."/>
            <person name="Voolstra C.R."/>
        </authorList>
    </citation>
    <scope>NUCLEOTIDE SEQUENCE [LARGE SCALE GENOMIC DNA]</scope>
    <source>
        <strain evidence="6 7">DSM 22380</strain>
    </source>
</reference>
<keyword evidence="7" id="KW-1185">Reference proteome</keyword>
<dbReference type="PANTHER" id="PTHR46332:SF5">
    <property type="entry name" value="ASPARTATE BETA-HYDROXYLASE DOMAIN CONTAINING 2"/>
    <property type="match status" value="1"/>
</dbReference>